<evidence type="ECO:0000259" key="7">
    <source>
        <dbReference type="Pfam" id="PF04932"/>
    </source>
</evidence>
<keyword evidence="4 6" id="KW-0472">Membrane</keyword>
<dbReference type="InterPro" id="IPR007016">
    <property type="entry name" value="O-antigen_ligase-rel_domated"/>
</dbReference>
<feature type="transmembrane region" description="Helical" evidence="6">
    <location>
        <begin position="106"/>
        <end position="126"/>
    </location>
</feature>
<dbReference type="AlphaFoldDB" id="A0A2T5VAB2"/>
<evidence type="ECO:0000256" key="6">
    <source>
        <dbReference type="SAM" id="Phobius"/>
    </source>
</evidence>
<feature type="transmembrane region" description="Helical" evidence="6">
    <location>
        <begin position="28"/>
        <end position="51"/>
    </location>
</feature>
<feature type="transmembrane region" description="Helical" evidence="6">
    <location>
        <begin position="256"/>
        <end position="284"/>
    </location>
</feature>
<dbReference type="PANTHER" id="PTHR37422">
    <property type="entry name" value="TEICHURONIC ACID BIOSYNTHESIS PROTEIN TUAE"/>
    <property type="match status" value="1"/>
</dbReference>
<dbReference type="PANTHER" id="PTHR37422:SF21">
    <property type="entry name" value="EXOQ-LIKE PROTEIN"/>
    <property type="match status" value="1"/>
</dbReference>
<feature type="region of interest" description="Disordered" evidence="5">
    <location>
        <begin position="1"/>
        <end position="20"/>
    </location>
</feature>
<keyword evidence="9" id="KW-1185">Reference proteome</keyword>
<organism evidence="8 9">
    <name type="scientific">Breoghania corrubedonensis</name>
    <dbReference type="NCBI Taxonomy" id="665038"/>
    <lineage>
        <taxon>Bacteria</taxon>
        <taxon>Pseudomonadati</taxon>
        <taxon>Pseudomonadota</taxon>
        <taxon>Alphaproteobacteria</taxon>
        <taxon>Hyphomicrobiales</taxon>
        <taxon>Stappiaceae</taxon>
        <taxon>Breoghania</taxon>
    </lineage>
</organism>
<feature type="domain" description="O-antigen ligase-related" evidence="7">
    <location>
        <begin position="211"/>
        <end position="350"/>
    </location>
</feature>
<evidence type="ECO:0000256" key="3">
    <source>
        <dbReference type="ARBA" id="ARBA00022989"/>
    </source>
</evidence>
<sequence length="446" mass="48324">MSDIAGRIGPRDRRATTRRHETKHPLNGVLPLSLIGAAALWLCAFSGFFVIDEPAPYDLLVVGIAGIAFLCGLPLPRAIAPLVILLLVYIAGGILASTQVPGFATAPMYMATTGYLVISAIFYAAVTARSERMLNAIVHGYVGGAVLAALAGIVGYFNLVPGSEVFTLYGRAKGTFQDPNVFGPFLIFPATWLTCTILMRPLRQGLFASLLLFVLMAGLFLAFSRATWGMTAFTVTGVGLLLFINERNPLFRMRIVALALTGAVLVALGIIAALNTASVATLFAERAELVQSYDASHLGRFARHILGFLLAGEKPLGIGPLQFYKTFTEDPHNMYLKSFMAYGWIGGIAWPVLMALTLARLFPLIFQPRTTRTIAIAVFLTLVGHALNALVIDMDHWRHNFLLLGLAWGLIAQESAHRAHTRIRGLKERGETAPHSTGSDFRTDNA</sequence>
<feature type="transmembrane region" description="Helical" evidence="6">
    <location>
        <begin position="206"/>
        <end position="222"/>
    </location>
</feature>
<dbReference type="InterPro" id="IPR051533">
    <property type="entry name" value="WaaL-like"/>
</dbReference>
<evidence type="ECO:0000256" key="2">
    <source>
        <dbReference type="ARBA" id="ARBA00022692"/>
    </source>
</evidence>
<evidence type="ECO:0000256" key="4">
    <source>
        <dbReference type="ARBA" id="ARBA00023136"/>
    </source>
</evidence>
<feature type="transmembrane region" description="Helical" evidence="6">
    <location>
        <begin position="341"/>
        <end position="362"/>
    </location>
</feature>
<reference evidence="8 9" key="1">
    <citation type="submission" date="2018-04" db="EMBL/GenBank/DDBJ databases">
        <title>Genomic Encyclopedia of Archaeal and Bacterial Type Strains, Phase II (KMG-II): from individual species to whole genera.</title>
        <authorList>
            <person name="Goeker M."/>
        </authorList>
    </citation>
    <scope>NUCLEOTIDE SEQUENCE [LARGE SCALE GENOMIC DNA]</scope>
    <source>
        <strain evidence="8 9">DSM 23382</strain>
    </source>
</reference>
<feature type="transmembrane region" description="Helical" evidence="6">
    <location>
        <begin position="57"/>
        <end position="75"/>
    </location>
</feature>
<feature type="compositionally biased region" description="Basic and acidic residues" evidence="5">
    <location>
        <begin position="9"/>
        <end position="19"/>
    </location>
</feature>
<feature type="transmembrane region" description="Helical" evidence="6">
    <location>
        <begin position="228"/>
        <end position="244"/>
    </location>
</feature>
<evidence type="ECO:0000313" key="9">
    <source>
        <dbReference type="Proteomes" id="UP000244081"/>
    </source>
</evidence>
<feature type="transmembrane region" description="Helical" evidence="6">
    <location>
        <begin position="374"/>
        <end position="391"/>
    </location>
</feature>
<keyword evidence="3 6" id="KW-1133">Transmembrane helix</keyword>
<name>A0A2T5VAB2_9HYPH</name>
<comment type="caution">
    <text evidence="8">The sequence shown here is derived from an EMBL/GenBank/DDBJ whole genome shotgun (WGS) entry which is preliminary data.</text>
</comment>
<gene>
    <name evidence="8" type="ORF">C8N35_104318</name>
</gene>
<evidence type="ECO:0000256" key="1">
    <source>
        <dbReference type="ARBA" id="ARBA00004141"/>
    </source>
</evidence>
<dbReference type="Pfam" id="PF04932">
    <property type="entry name" value="Wzy_C"/>
    <property type="match status" value="1"/>
</dbReference>
<evidence type="ECO:0000313" key="8">
    <source>
        <dbReference type="EMBL" id="PTW60690.1"/>
    </source>
</evidence>
<accession>A0A2T5VAB2</accession>
<feature type="transmembrane region" description="Helical" evidence="6">
    <location>
        <begin position="138"/>
        <end position="161"/>
    </location>
</feature>
<comment type="subcellular location">
    <subcellularLocation>
        <location evidence="1">Membrane</location>
        <topology evidence="1">Multi-pass membrane protein</topology>
    </subcellularLocation>
</comment>
<dbReference type="EMBL" id="QAYG01000004">
    <property type="protein sequence ID" value="PTW60690.1"/>
    <property type="molecule type" value="Genomic_DNA"/>
</dbReference>
<feature type="transmembrane region" description="Helical" evidence="6">
    <location>
        <begin position="181"/>
        <end position="199"/>
    </location>
</feature>
<keyword evidence="2 6" id="KW-0812">Transmembrane</keyword>
<protein>
    <recommendedName>
        <fullName evidence="7">O-antigen ligase-related domain-containing protein</fullName>
    </recommendedName>
</protein>
<dbReference type="GO" id="GO:0016020">
    <property type="term" value="C:membrane"/>
    <property type="evidence" value="ECO:0007669"/>
    <property type="project" value="UniProtKB-SubCell"/>
</dbReference>
<dbReference type="RefSeq" id="WP_107990276.1">
    <property type="nucleotide sequence ID" value="NZ_QAYG01000004.1"/>
</dbReference>
<feature type="region of interest" description="Disordered" evidence="5">
    <location>
        <begin position="423"/>
        <end position="446"/>
    </location>
</feature>
<evidence type="ECO:0000256" key="5">
    <source>
        <dbReference type="SAM" id="MobiDB-lite"/>
    </source>
</evidence>
<proteinExistence type="predicted"/>
<feature type="transmembrane region" description="Helical" evidence="6">
    <location>
        <begin position="82"/>
        <end position="100"/>
    </location>
</feature>
<dbReference type="OrthoDB" id="9796592at2"/>
<dbReference type="Proteomes" id="UP000244081">
    <property type="component" value="Unassembled WGS sequence"/>
</dbReference>